<comment type="caution">
    <text evidence="1">The sequence shown here is derived from an EMBL/GenBank/DDBJ whole genome shotgun (WGS) entry which is preliminary data.</text>
</comment>
<accession>A0A8H7SNI3</accession>
<proteinExistence type="predicted"/>
<dbReference type="AlphaFoldDB" id="A0A8H7SNI3"/>
<evidence type="ECO:0000313" key="1">
    <source>
        <dbReference type="EMBL" id="KAG2231511.1"/>
    </source>
</evidence>
<dbReference type="Proteomes" id="UP000613177">
    <property type="component" value="Unassembled WGS sequence"/>
</dbReference>
<organism evidence="1 2">
    <name type="scientific">Thamnidium elegans</name>
    <dbReference type="NCBI Taxonomy" id="101142"/>
    <lineage>
        <taxon>Eukaryota</taxon>
        <taxon>Fungi</taxon>
        <taxon>Fungi incertae sedis</taxon>
        <taxon>Mucoromycota</taxon>
        <taxon>Mucoromycotina</taxon>
        <taxon>Mucoromycetes</taxon>
        <taxon>Mucorales</taxon>
        <taxon>Mucorineae</taxon>
        <taxon>Mucoraceae</taxon>
        <taxon>Thamnidium</taxon>
    </lineage>
</organism>
<dbReference type="EMBL" id="JAEPRE010000147">
    <property type="protein sequence ID" value="KAG2231511.1"/>
    <property type="molecule type" value="Genomic_DNA"/>
</dbReference>
<name>A0A8H7SNI3_9FUNG</name>
<gene>
    <name evidence="1" type="ORF">INT48_002905</name>
</gene>
<sequence length="73" mass="8338">MVSDSNQDDAELGNVGFAKQVATNETKYYNNKDKVVLADKRLQPQDMQNMYKPVLQIMDTSSGVFHVLYRNQP</sequence>
<protein>
    <submittedName>
        <fullName evidence="1">Uncharacterized protein</fullName>
    </submittedName>
</protein>
<reference evidence="1" key="1">
    <citation type="submission" date="2021-01" db="EMBL/GenBank/DDBJ databases">
        <title>Metabolic potential, ecology and presence of endohyphal bacteria is reflected in genomic diversity of Mucoromycotina.</title>
        <authorList>
            <person name="Muszewska A."/>
            <person name="Okrasinska A."/>
            <person name="Steczkiewicz K."/>
            <person name="Drgas O."/>
            <person name="Orlowska M."/>
            <person name="Perlinska-Lenart U."/>
            <person name="Aleksandrzak-Piekarczyk T."/>
            <person name="Szatraj K."/>
            <person name="Zielenkiewicz U."/>
            <person name="Pilsyk S."/>
            <person name="Malc E."/>
            <person name="Mieczkowski P."/>
            <person name="Kruszewska J.S."/>
            <person name="Biernat P."/>
            <person name="Pawlowska J."/>
        </authorList>
    </citation>
    <scope>NUCLEOTIDE SEQUENCE</scope>
    <source>
        <strain evidence="1">WA0000018081</strain>
    </source>
</reference>
<keyword evidence="2" id="KW-1185">Reference proteome</keyword>
<evidence type="ECO:0000313" key="2">
    <source>
        <dbReference type="Proteomes" id="UP000613177"/>
    </source>
</evidence>